<dbReference type="Proteomes" id="UP001236585">
    <property type="component" value="Chromosome"/>
</dbReference>
<name>A0ABY8VT25_9MYCO</name>
<sequence length="143" mass="15416">MAGTDVNRTINAPFEKVWEVATDLKRWEEWNTLFTKWKSDVPDSLSQDAQMTAVLTIMGMANAITLNVDEYNPPKLVTMSGTGMAGAKVSLTLSVDADGDTTSMAARADFVSQMMVGAIGKAIERAAKKELDASLDKLAAIVE</sequence>
<keyword evidence="2" id="KW-1185">Reference proteome</keyword>
<evidence type="ECO:0000313" key="1">
    <source>
        <dbReference type="EMBL" id="WIM86778.1"/>
    </source>
</evidence>
<dbReference type="RefSeq" id="WP_285186281.1">
    <property type="nucleotide sequence ID" value="NZ_CP126981.1"/>
</dbReference>
<dbReference type="SUPFAM" id="SSF55961">
    <property type="entry name" value="Bet v1-like"/>
    <property type="match status" value="1"/>
</dbReference>
<dbReference type="EMBL" id="CP126981">
    <property type="protein sequence ID" value="WIM86778.1"/>
    <property type="molecule type" value="Genomic_DNA"/>
</dbReference>
<dbReference type="Gene3D" id="3.30.530.20">
    <property type="match status" value="1"/>
</dbReference>
<dbReference type="InterPro" id="IPR023393">
    <property type="entry name" value="START-like_dom_sf"/>
</dbReference>
<dbReference type="InterPro" id="IPR019587">
    <property type="entry name" value="Polyketide_cyclase/dehydratase"/>
</dbReference>
<protein>
    <submittedName>
        <fullName evidence="1">SRPBCC family protein</fullName>
    </submittedName>
</protein>
<organism evidence="1 2">
    <name type="scientific">Candidatus Mycobacterium wuenschmannii</name>
    <dbReference type="NCBI Taxonomy" id="3027808"/>
    <lineage>
        <taxon>Bacteria</taxon>
        <taxon>Bacillati</taxon>
        <taxon>Actinomycetota</taxon>
        <taxon>Actinomycetes</taxon>
        <taxon>Mycobacteriales</taxon>
        <taxon>Mycobacteriaceae</taxon>
        <taxon>Mycobacterium</taxon>
    </lineage>
</organism>
<proteinExistence type="predicted"/>
<accession>A0ABY8VT25</accession>
<reference evidence="1 2" key="1">
    <citation type="journal article" date="2023" name="Microbiol. Resour. Announc.">
        <title>Complete Genome Sequence of Mycobacterium wuenschmanii, a novel Nontuberculous Mycobacterium Isolated from a captive population of Amazon Milk Frogs.</title>
        <authorList>
            <person name="Hicks J."/>
            <person name="Zeineldin M."/>
            <person name="Ward H."/>
            <person name="Wuenschmann A."/>
            <person name="Camp P."/>
            <person name="Farrell D."/>
            <person name="Lehman K."/>
            <person name="Thacker T."/>
            <person name="Cuthbert E."/>
        </authorList>
    </citation>
    <scope>NUCLEOTIDE SEQUENCE [LARGE SCALE GENOMIC DNA]</scope>
    <source>
        <strain evidence="1 2">Wuenschmanii</strain>
    </source>
</reference>
<dbReference type="Pfam" id="PF10604">
    <property type="entry name" value="Polyketide_cyc2"/>
    <property type="match status" value="1"/>
</dbReference>
<evidence type="ECO:0000313" key="2">
    <source>
        <dbReference type="Proteomes" id="UP001236585"/>
    </source>
</evidence>
<gene>
    <name evidence="1" type="ORF">PT015_18085</name>
</gene>